<evidence type="ECO:0000313" key="4">
    <source>
        <dbReference type="Proteomes" id="UP000292564"/>
    </source>
</evidence>
<dbReference type="Pfam" id="PF13196">
    <property type="entry name" value="DUF4012"/>
    <property type="match status" value="1"/>
</dbReference>
<name>A0A4Q7ZJ50_9ACTN</name>
<dbReference type="InterPro" id="IPR025101">
    <property type="entry name" value="DUF4012"/>
</dbReference>
<keyword evidence="2" id="KW-0812">Transmembrane</keyword>
<comment type="caution">
    <text evidence="3">The sequence shown here is derived from an EMBL/GenBank/DDBJ whole genome shotgun (WGS) entry which is preliminary data.</text>
</comment>
<protein>
    <submittedName>
        <fullName evidence="3">Uncharacterized protein DUF4012</fullName>
    </submittedName>
</protein>
<keyword evidence="4" id="KW-1185">Reference proteome</keyword>
<dbReference type="RefSeq" id="WP_130509128.1">
    <property type="nucleotide sequence ID" value="NZ_SHKY01000001.1"/>
</dbReference>
<evidence type="ECO:0000313" key="3">
    <source>
        <dbReference type="EMBL" id="RZU50159.1"/>
    </source>
</evidence>
<gene>
    <name evidence="3" type="ORF">EV385_1924</name>
</gene>
<keyword evidence="2" id="KW-0472">Membrane</keyword>
<dbReference type="Proteomes" id="UP000292564">
    <property type="component" value="Unassembled WGS sequence"/>
</dbReference>
<sequence length="640" mass="67140">MEHEGQQGQEPQTPPAGPARYAFTPPEAPPKIEFKRVRRAPGKPPEKPERGGFKLQRWHLLTATGLVLALIMSLGWVGVDGWRAKGHLQIAAGLFVQLQQQVQRGDVSAARGTLAALQSETKAARESTGGFGWTLTGHLPLIGDDLQAVRTVAYVLDDLAGNGLPALLDVAAGLDPHRLAPRNGRIDLTALNAAAPRIARGLAVIRRAQAGVADIDTTSLVDKLAAAVTELRTGLAEAERIVATADRAAKLLPPMLGANGPRTYLVLFQNNAEVRSTGGMPGAYLVIHADAGAVTITDQGTAAKIGTFPTPVRALGVDEEGLYTERPAIFPADVNLSPDFPTAAELARTMYAKHSGIAVDGVLATDPVALSYLLRVTGPVRMPTGESLSSENAVRLLLSEVYAKYPNPSAQDAYFAGAARDIFNALIRGQGNPKGIITELSRAAGERRLLMWSADRDEQAALAGTVLEGRLPNNDDAAPTVGVFLNDGSGGKLSYYLTQTAALSGGECTEDGTRELHLKLTLGSTAPGAGLPSYVTGLALSGDPYTVRTNAMVFSPIGGGIVGVTLNGKEVEFGSGVERNRGVAVFTVDLGPGSSQTFDVTLQTADQPRAAAGTMPRLWTTPGVRPWKTTVTAGPACTRT</sequence>
<keyword evidence="2" id="KW-1133">Transmembrane helix</keyword>
<dbReference type="AlphaFoldDB" id="A0A4Q7ZJ50"/>
<evidence type="ECO:0000256" key="2">
    <source>
        <dbReference type="SAM" id="Phobius"/>
    </source>
</evidence>
<organism evidence="3 4">
    <name type="scientific">Krasilnikovia cinnamomea</name>
    <dbReference type="NCBI Taxonomy" id="349313"/>
    <lineage>
        <taxon>Bacteria</taxon>
        <taxon>Bacillati</taxon>
        <taxon>Actinomycetota</taxon>
        <taxon>Actinomycetes</taxon>
        <taxon>Micromonosporales</taxon>
        <taxon>Micromonosporaceae</taxon>
        <taxon>Krasilnikovia</taxon>
    </lineage>
</organism>
<feature type="region of interest" description="Disordered" evidence="1">
    <location>
        <begin position="1"/>
        <end position="51"/>
    </location>
</feature>
<feature type="transmembrane region" description="Helical" evidence="2">
    <location>
        <begin position="58"/>
        <end position="79"/>
    </location>
</feature>
<proteinExistence type="predicted"/>
<accession>A0A4Q7ZJ50</accession>
<reference evidence="3 4" key="1">
    <citation type="submission" date="2019-02" db="EMBL/GenBank/DDBJ databases">
        <title>Sequencing the genomes of 1000 actinobacteria strains.</title>
        <authorList>
            <person name="Klenk H.-P."/>
        </authorList>
    </citation>
    <scope>NUCLEOTIDE SEQUENCE [LARGE SCALE GENOMIC DNA]</scope>
    <source>
        <strain evidence="3 4">DSM 45162</strain>
    </source>
</reference>
<dbReference type="EMBL" id="SHKY01000001">
    <property type="protein sequence ID" value="RZU50159.1"/>
    <property type="molecule type" value="Genomic_DNA"/>
</dbReference>
<feature type="compositionally biased region" description="Low complexity" evidence="1">
    <location>
        <begin position="1"/>
        <end position="11"/>
    </location>
</feature>
<evidence type="ECO:0000256" key="1">
    <source>
        <dbReference type="SAM" id="MobiDB-lite"/>
    </source>
</evidence>
<dbReference type="OrthoDB" id="3203519at2"/>